<evidence type="ECO:0000256" key="4">
    <source>
        <dbReference type="ARBA" id="ARBA00022679"/>
    </source>
</evidence>
<dbReference type="CDD" id="cd00609">
    <property type="entry name" value="AAT_like"/>
    <property type="match status" value="1"/>
</dbReference>
<organism evidence="8 9">
    <name type="scientific">Macrococcus equipercicus</name>
    <dbReference type="NCBI Taxonomy" id="69967"/>
    <lineage>
        <taxon>Bacteria</taxon>
        <taxon>Bacillati</taxon>
        <taxon>Bacillota</taxon>
        <taxon>Bacilli</taxon>
        <taxon>Bacillales</taxon>
        <taxon>Staphylococcaceae</taxon>
        <taxon>Macrococcus</taxon>
    </lineage>
</organism>
<evidence type="ECO:0000256" key="6">
    <source>
        <dbReference type="RuleBase" id="RU000481"/>
    </source>
</evidence>
<dbReference type="InterPro" id="IPR015421">
    <property type="entry name" value="PyrdxlP-dep_Trfase_major"/>
</dbReference>
<dbReference type="PROSITE" id="PS00105">
    <property type="entry name" value="AA_TRANSFER_CLASS_1"/>
    <property type="match status" value="1"/>
</dbReference>
<dbReference type="EC" id="2.6.1.-" evidence="6"/>
<keyword evidence="4 6" id="KW-0808">Transferase</keyword>
<dbReference type="InterPro" id="IPR015424">
    <property type="entry name" value="PyrdxlP-dep_Trfase"/>
</dbReference>
<dbReference type="InterPro" id="IPR004838">
    <property type="entry name" value="NHTrfase_class1_PyrdxlP-BS"/>
</dbReference>
<proteinExistence type="inferred from homology"/>
<gene>
    <name evidence="8" type="ORF">KFV11_03740</name>
</gene>
<evidence type="ECO:0000256" key="2">
    <source>
        <dbReference type="ARBA" id="ARBA00007441"/>
    </source>
</evidence>
<dbReference type="KEGG" id="mequ:KFV11_03740"/>
<keyword evidence="5" id="KW-0663">Pyridoxal phosphate</keyword>
<dbReference type="InterPro" id="IPR015422">
    <property type="entry name" value="PyrdxlP-dep_Trfase_small"/>
</dbReference>
<dbReference type="AlphaFoldDB" id="A0A9Q9BXL8"/>
<dbReference type="Pfam" id="PF00155">
    <property type="entry name" value="Aminotran_1_2"/>
    <property type="match status" value="1"/>
</dbReference>
<sequence length="385" mass="42408">MSLTLNRYAEKLEVPGIRKFSNRISEFPEAVNLTVGQPDFHTPAIVKQAFIDAVNDNYTTYSHNQGLPELRRAVSQFMADKYNACYESDCILITNGASEAIDTVFRTLLEPGDEVILPGPIYAGYIPVIENMGATVVLIDTTVNQCKVTPEMIEAVVTDKTKAIILNYPNNPTGAILSADDTAALAHYLAQQNFYTISDEIYSENTFGQPHVSFGSFPELQEKLLLINGLSKSHAMTGFRIGFCMGPAELMAHITIVHAYNCICANVPAQHAAIAAVTTARDAAAVMNEAYIARRNYCMERLSAMNMRCIQPDGAFYLFIDIQPFAMTSFDFANRALEQYGVVIVPGSTFTAAGEGYVRLSYAYHQDVLAEGLNRLEAMVNDLTR</sequence>
<dbReference type="FunFam" id="3.40.640.10:FF:000033">
    <property type="entry name" value="Aspartate aminotransferase"/>
    <property type="match status" value="1"/>
</dbReference>
<dbReference type="SUPFAM" id="SSF53383">
    <property type="entry name" value="PLP-dependent transferases"/>
    <property type="match status" value="1"/>
</dbReference>
<comment type="cofactor">
    <cofactor evidence="1 6">
        <name>pyridoxal 5'-phosphate</name>
        <dbReference type="ChEBI" id="CHEBI:597326"/>
    </cofactor>
</comment>
<reference evidence="8" key="1">
    <citation type="submission" date="2021-04" db="EMBL/GenBank/DDBJ databases">
        <title>Complete Genome Sequences of Macrococcus spp. from dog and cattle.</title>
        <authorList>
            <person name="Schwendener S."/>
            <person name="Perreten V."/>
        </authorList>
    </citation>
    <scope>NUCLEOTIDE SEQUENCE</scope>
    <source>
        <strain evidence="8">Epi0143-OL</strain>
    </source>
</reference>
<dbReference type="Gene3D" id="3.40.640.10">
    <property type="entry name" value="Type I PLP-dependent aspartate aminotransferase-like (Major domain)"/>
    <property type="match status" value="1"/>
</dbReference>
<evidence type="ECO:0000256" key="5">
    <source>
        <dbReference type="ARBA" id="ARBA00022898"/>
    </source>
</evidence>
<dbReference type="InterPro" id="IPR004839">
    <property type="entry name" value="Aminotransferase_I/II_large"/>
</dbReference>
<accession>A0A9Q9BXL8</accession>
<evidence type="ECO:0000313" key="9">
    <source>
        <dbReference type="Proteomes" id="UP001057381"/>
    </source>
</evidence>
<dbReference type="PANTHER" id="PTHR46383">
    <property type="entry name" value="ASPARTATE AMINOTRANSFERASE"/>
    <property type="match status" value="1"/>
</dbReference>
<name>A0A9Q9BXL8_9STAP</name>
<evidence type="ECO:0000313" key="8">
    <source>
        <dbReference type="EMBL" id="UTH14482.1"/>
    </source>
</evidence>
<evidence type="ECO:0000256" key="3">
    <source>
        <dbReference type="ARBA" id="ARBA00022576"/>
    </source>
</evidence>
<dbReference type="PANTHER" id="PTHR46383:SF4">
    <property type="entry name" value="AMINOTRANSFERASE"/>
    <property type="match status" value="1"/>
</dbReference>
<dbReference type="Gene3D" id="3.90.1150.10">
    <property type="entry name" value="Aspartate Aminotransferase, domain 1"/>
    <property type="match status" value="1"/>
</dbReference>
<evidence type="ECO:0000256" key="1">
    <source>
        <dbReference type="ARBA" id="ARBA00001933"/>
    </source>
</evidence>
<dbReference type="InterPro" id="IPR050596">
    <property type="entry name" value="AspAT/PAT-like"/>
</dbReference>
<dbReference type="RefSeq" id="WP_254250378.1">
    <property type="nucleotide sequence ID" value="NZ_CP073809.1"/>
</dbReference>
<keyword evidence="3 6" id="KW-0032">Aminotransferase</keyword>
<dbReference type="EMBL" id="CP073809">
    <property type="protein sequence ID" value="UTH14482.1"/>
    <property type="molecule type" value="Genomic_DNA"/>
</dbReference>
<dbReference type="Proteomes" id="UP001057381">
    <property type="component" value="Chromosome"/>
</dbReference>
<comment type="similarity">
    <text evidence="2 6">Belongs to the class-I pyridoxal-phosphate-dependent aminotransferase family.</text>
</comment>
<protein>
    <recommendedName>
        <fullName evidence="6">Aminotransferase</fullName>
        <ecNumber evidence="6">2.6.1.-</ecNumber>
    </recommendedName>
</protein>
<dbReference type="GO" id="GO:0006520">
    <property type="term" value="P:amino acid metabolic process"/>
    <property type="evidence" value="ECO:0007669"/>
    <property type="project" value="InterPro"/>
</dbReference>
<dbReference type="GO" id="GO:0030170">
    <property type="term" value="F:pyridoxal phosphate binding"/>
    <property type="evidence" value="ECO:0007669"/>
    <property type="project" value="InterPro"/>
</dbReference>
<evidence type="ECO:0000259" key="7">
    <source>
        <dbReference type="Pfam" id="PF00155"/>
    </source>
</evidence>
<dbReference type="GO" id="GO:0008483">
    <property type="term" value="F:transaminase activity"/>
    <property type="evidence" value="ECO:0007669"/>
    <property type="project" value="UniProtKB-KW"/>
</dbReference>
<feature type="domain" description="Aminotransferase class I/classII large" evidence="7">
    <location>
        <begin position="30"/>
        <end position="370"/>
    </location>
</feature>